<dbReference type="SUPFAM" id="SSF51197">
    <property type="entry name" value="Clavaminate synthase-like"/>
    <property type="match status" value="1"/>
</dbReference>
<dbReference type="InterPro" id="IPR050231">
    <property type="entry name" value="Iron_ascorbate_oxido_reductase"/>
</dbReference>
<proteinExistence type="inferred from homology"/>
<name>A0A8E2F6C8_9PEZI</name>
<evidence type="ECO:0000313" key="5">
    <source>
        <dbReference type="Proteomes" id="UP000250140"/>
    </source>
</evidence>
<keyword evidence="5" id="KW-1185">Reference proteome</keyword>
<dbReference type="OrthoDB" id="288590at2759"/>
<dbReference type="InterPro" id="IPR027443">
    <property type="entry name" value="IPNS-like_sf"/>
</dbReference>
<dbReference type="PANTHER" id="PTHR47990">
    <property type="entry name" value="2-OXOGLUTARATE (2OG) AND FE(II)-DEPENDENT OXYGENASE SUPERFAMILY PROTEIN-RELATED"/>
    <property type="match status" value="1"/>
</dbReference>
<dbReference type="InterPro" id="IPR005123">
    <property type="entry name" value="Oxoglu/Fe-dep_dioxygenase_dom"/>
</dbReference>
<evidence type="ECO:0000256" key="2">
    <source>
        <dbReference type="RuleBase" id="RU003682"/>
    </source>
</evidence>
<feature type="domain" description="Fe2OG dioxygenase" evidence="3">
    <location>
        <begin position="184"/>
        <end position="306"/>
    </location>
</feature>
<accession>A0A8E2F6C8</accession>
<dbReference type="Gene3D" id="2.60.120.330">
    <property type="entry name" value="B-lactam Antibiotic, Isopenicillin N Synthase, Chain"/>
    <property type="match status" value="1"/>
</dbReference>
<dbReference type="Proteomes" id="UP000250140">
    <property type="component" value="Unassembled WGS sequence"/>
</dbReference>
<dbReference type="Pfam" id="PF03171">
    <property type="entry name" value="2OG-FeII_Oxy"/>
    <property type="match status" value="1"/>
</dbReference>
<evidence type="ECO:0000313" key="4">
    <source>
        <dbReference type="EMBL" id="OCL11392.1"/>
    </source>
</evidence>
<keyword evidence="2" id="KW-0560">Oxidoreductase</keyword>
<dbReference type="InterPro" id="IPR044861">
    <property type="entry name" value="IPNS-like_FE2OG_OXY"/>
</dbReference>
<keyword evidence="2" id="KW-0408">Iron</keyword>
<dbReference type="EMBL" id="KV749053">
    <property type="protein sequence ID" value="OCL11392.1"/>
    <property type="molecule type" value="Genomic_DNA"/>
</dbReference>
<dbReference type="AlphaFoldDB" id="A0A8E2F6C8"/>
<keyword evidence="2" id="KW-0479">Metal-binding</keyword>
<sequence length="376" mass="41474">MEYANDKDFYPAPFPSSGLQTFDLQRISLAKLLNGDPQEGKRVFNIGSNDGFFYLDLTTHAKGLQILELAHKMHHIGKGVMENTPLEEKRTFPIRPAYVGLLDTGYKALCIDKDGNPDRLEMFNISQAGLFAGNEDYKLPPWLASHETIFRTMIRESNNIHNTILAILEPQLQIPTGSLTSLHRLTSPSGAWLRVLHYPATADGKPLPNPPTPPHKDAVSLAMLFAWQGGLQITPANNPNIADHEEEDPKDWYWVAPQPGCALINFGDAMSVLTNNVIKAGKHRVCSPPGEQCKYSRISVLTSARPAETTMMRPFKSPVIPQPAGNDDALTALQWGMEKVRKTLANVQRGNEKAAAEQIAKEKEAAARPQLLVASA</sequence>
<organism evidence="4 5">
    <name type="scientific">Glonium stellatum</name>
    <dbReference type="NCBI Taxonomy" id="574774"/>
    <lineage>
        <taxon>Eukaryota</taxon>
        <taxon>Fungi</taxon>
        <taxon>Dikarya</taxon>
        <taxon>Ascomycota</taxon>
        <taxon>Pezizomycotina</taxon>
        <taxon>Dothideomycetes</taxon>
        <taxon>Pleosporomycetidae</taxon>
        <taxon>Gloniales</taxon>
        <taxon>Gloniaceae</taxon>
        <taxon>Glonium</taxon>
    </lineage>
</organism>
<evidence type="ECO:0000259" key="3">
    <source>
        <dbReference type="PROSITE" id="PS51471"/>
    </source>
</evidence>
<comment type="similarity">
    <text evidence="1 2">Belongs to the iron/ascorbate-dependent oxidoreductase family.</text>
</comment>
<dbReference type="PROSITE" id="PS51471">
    <property type="entry name" value="FE2OG_OXY"/>
    <property type="match status" value="1"/>
</dbReference>
<dbReference type="GO" id="GO:0016491">
    <property type="term" value="F:oxidoreductase activity"/>
    <property type="evidence" value="ECO:0007669"/>
    <property type="project" value="UniProtKB-KW"/>
</dbReference>
<protein>
    <submittedName>
        <fullName evidence="4">Clavaminate synthase-like protein</fullName>
    </submittedName>
</protein>
<gene>
    <name evidence="4" type="ORF">AOQ84DRAFT_335971</name>
</gene>
<reference evidence="4 5" key="1">
    <citation type="journal article" date="2016" name="Nat. Commun.">
        <title>Ectomycorrhizal ecology is imprinted in the genome of the dominant symbiotic fungus Cenococcum geophilum.</title>
        <authorList>
            <consortium name="DOE Joint Genome Institute"/>
            <person name="Peter M."/>
            <person name="Kohler A."/>
            <person name="Ohm R.A."/>
            <person name="Kuo A."/>
            <person name="Krutzmann J."/>
            <person name="Morin E."/>
            <person name="Arend M."/>
            <person name="Barry K.W."/>
            <person name="Binder M."/>
            <person name="Choi C."/>
            <person name="Clum A."/>
            <person name="Copeland A."/>
            <person name="Grisel N."/>
            <person name="Haridas S."/>
            <person name="Kipfer T."/>
            <person name="LaButti K."/>
            <person name="Lindquist E."/>
            <person name="Lipzen A."/>
            <person name="Maire R."/>
            <person name="Meier B."/>
            <person name="Mihaltcheva S."/>
            <person name="Molinier V."/>
            <person name="Murat C."/>
            <person name="Poggeler S."/>
            <person name="Quandt C.A."/>
            <person name="Sperisen C."/>
            <person name="Tritt A."/>
            <person name="Tisserant E."/>
            <person name="Crous P.W."/>
            <person name="Henrissat B."/>
            <person name="Nehls U."/>
            <person name="Egli S."/>
            <person name="Spatafora J.W."/>
            <person name="Grigoriev I.V."/>
            <person name="Martin F.M."/>
        </authorList>
    </citation>
    <scope>NUCLEOTIDE SEQUENCE [LARGE SCALE GENOMIC DNA]</scope>
    <source>
        <strain evidence="4 5">CBS 207.34</strain>
    </source>
</reference>
<evidence type="ECO:0000256" key="1">
    <source>
        <dbReference type="ARBA" id="ARBA00008056"/>
    </source>
</evidence>
<dbReference type="GO" id="GO:0046872">
    <property type="term" value="F:metal ion binding"/>
    <property type="evidence" value="ECO:0007669"/>
    <property type="project" value="UniProtKB-KW"/>
</dbReference>